<evidence type="ECO:0000256" key="2">
    <source>
        <dbReference type="ARBA" id="ARBA00022840"/>
    </source>
</evidence>
<dbReference type="EMBL" id="JAANIT010000783">
    <property type="protein sequence ID" value="KAG1544529.1"/>
    <property type="molecule type" value="Genomic_DNA"/>
</dbReference>
<evidence type="ECO:0000259" key="3">
    <source>
        <dbReference type="Pfam" id="PF00501"/>
    </source>
</evidence>
<accession>A0A9P6YC05</accession>
<dbReference type="InterPro" id="IPR000873">
    <property type="entry name" value="AMP-dep_synth/lig_dom"/>
</dbReference>
<keyword evidence="2" id="KW-0067">ATP-binding</keyword>
<dbReference type="GO" id="GO:0005524">
    <property type="term" value="F:ATP binding"/>
    <property type="evidence" value="ECO:0007669"/>
    <property type="project" value="UniProtKB-KW"/>
</dbReference>
<dbReference type="Gene3D" id="3.40.50.12780">
    <property type="entry name" value="N-terminal domain of ligase-like"/>
    <property type="match status" value="1"/>
</dbReference>
<evidence type="ECO:0000313" key="5">
    <source>
        <dbReference type="Proteomes" id="UP000717996"/>
    </source>
</evidence>
<comment type="caution">
    <text evidence="4">The sequence shown here is derived from an EMBL/GenBank/DDBJ whole genome shotgun (WGS) entry which is preliminary data.</text>
</comment>
<dbReference type="OrthoDB" id="1700726at2759"/>
<proteinExistence type="predicted"/>
<feature type="domain" description="AMP-dependent synthetase/ligase" evidence="3">
    <location>
        <begin position="88"/>
        <end position="515"/>
    </location>
</feature>
<gene>
    <name evidence="4" type="ORF">G6F51_006008</name>
</gene>
<sequence>MAFELDTLSYTLLATIVGTAALLSARNSKTSDIHPLLLNTQSDVSRLRYPGESAIYRSRMYPTSTPLCSTFERSIRTLADFYKAGGIKKHSNTEFLQQDNGYATYEKIGQKAQFVYQGLRVLSKLVPQSRDEDSFVGIYALNSYYTVLTEIACHMHGLVTVPVSAQASSSHLSNVLEKTSLKVLIVDSNLLQVVLNTASNNSSLKHIVIIGDISGLHKKEAQNAGVELISFTDLEKKGENEKYDDIQVAPNDVASIYFNSADEKESKHGVVLTQKNLLSSISSYLLTIPPQQKITIKDRLMLNLPIDNILGHVLTAAVSFLGGSVVFGPEINGSDNIDVAAHLSIVAKNKPTIFASGSWFLKQVKQLIESYYGKSFLFKRGYDVKKEYLKEGRLVGDCKYDTLVFRSVHQNLFGGNLRLIYIDNDDNTDLELTTFLRIVLSTQVIQTFSLPETTSTIVASMFYDYNTAPEARGAPLPCNEVKLVDLQERSLTAEDKPNPRGEIWVRGNNVFSGYYKDEQATSDVLDSDGWFTTGYLGEILPNGALKVLEKK</sequence>
<dbReference type="GO" id="GO:0016020">
    <property type="term" value="C:membrane"/>
    <property type="evidence" value="ECO:0007669"/>
    <property type="project" value="TreeGrafter"/>
</dbReference>
<dbReference type="SUPFAM" id="SSF56801">
    <property type="entry name" value="Acetyl-CoA synthetase-like"/>
    <property type="match status" value="1"/>
</dbReference>
<organism evidence="4 5">
    <name type="scientific">Rhizopus oryzae</name>
    <name type="common">Mucormycosis agent</name>
    <name type="synonym">Rhizopus arrhizus var. delemar</name>
    <dbReference type="NCBI Taxonomy" id="64495"/>
    <lineage>
        <taxon>Eukaryota</taxon>
        <taxon>Fungi</taxon>
        <taxon>Fungi incertae sedis</taxon>
        <taxon>Mucoromycota</taxon>
        <taxon>Mucoromycotina</taxon>
        <taxon>Mucoromycetes</taxon>
        <taxon>Mucorales</taxon>
        <taxon>Mucorineae</taxon>
        <taxon>Rhizopodaceae</taxon>
        <taxon>Rhizopus</taxon>
    </lineage>
</organism>
<dbReference type="Pfam" id="PF00501">
    <property type="entry name" value="AMP-binding"/>
    <property type="match status" value="1"/>
</dbReference>
<evidence type="ECO:0000313" key="4">
    <source>
        <dbReference type="EMBL" id="KAG1544529.1"/>
    </source>
</evidence>
<dbReference type="PANTHER" id="PTHR43272:SF33">
    <property type="entry name" value="AMP-BINDING DOMAIN-CONTAINING PROTEIN-RELATED"/>
    <property type="match status" value="1"/>
</dbReference>
<dbReference type="Proteomes" id="UP000717996">
    <property type="component" value="Unassembled WGS sequence"/>
</dbReference>
<dbReference type="GO" id="GO:0004467">
    <property type="term" value="F:long-chain fatty acid-CoA ligase activity"/>
    <property type="evidence" value="ECO:0007669"/>
    <property type="project" value="TreeGrafter"/>
</dbReference>
<dbReference type="GO" id="GO:0005783">
    <property type="term" value="C:endoplasmic reticulum"/>
    <property type="evidence" value="ECO:0007669"/>
    <property type="project" value="TreeGrafter"/>
</dbReference>
<dbReference type="InterPro" id="IPR042099">
    <property type="entry name" value="ANL_N_sf"/>
</dbReference>
<evidence type="ECO:0000256" key="1">
    <source>
        <dbReference type="ARBA" id="ARBA00022741"/>
    </source>
</evidence>
<dbReference type="AlphaFoldDB" id="A0A9P6YC05"/>
<keyword evidence="1" id="KW-0547">Nucleotide-binding</keyword>
<reference evidence="4" key="1">
    <citation type="journal article" date="2020" name="Microb. Genom.">
        <title>Genetic diversity of clinical and environmental Mucorales isolates obtained from an investigation of mucormycosis cases among solid organ transplant recipients.</title>
        <authorList>
            <person name="Nguyen M.H."/>
            <person name="Kaul D."/>
            <person name="Muto C."/>
            <person name="Cheng S.J."/>
            <person name="Richter R.A."/>
            <person name="Bruno V.M."/>
            <person name="Liu G."/>
            <person name="Beyhan S."/>
            <person name="Sundermann A.J."/>
            <person name="Mounaud S."/>
            <person name="Pasculle A.W."/>
            <person name="Nierman W.C."/>
            <person name="Driscoll E."/>
            <person name="Cumbie R."/>
            <person name="Clancy C.J."/>
            <person name="Dupont C.L."/>
        </authorList>
    </citation>
    <scope>NUCLEOTIDE SEQUENCE</scope>
    <source>
        <strain evidence="4">GL16</strain>
    </source>
</reference>
<name>A0A9P6YC05_RHIOR</name>
<dbReference type="PANTHER" id="PTHR43272">
    <property type="entry name" value="LONG-CHAIN-FATTY-ACID--COA LIGASE"/>
    <property type="match status" value="1"/>
</dbReference>
<protein>
    <recommendedName>
        <fullName evidence="3">AMP-dependent synthetase/ligase domain-containing protein</fullName>
    </recommendedName>
</protein>